<gene>
    <name evidence="2" type="ORF">LVIROSA_LOCUS9693</name>
</gene>
<reference evidence="2 3" key="1">
    <citation type="submission" date="2022-01" db="EMBL/GenBank/DDBJ databases">
        <authorList>
            <person name="Xiong W."/>
            <person name="Schranz E."/>
        </authorList>
    </citation>
    <scope>NUCLEOTIDE SEQUENCE [LARGE SCALE GENOMIC DNA]</scope>
</reference>
<feature type="region of interest" description="Disordered" evidence="1">
    <location>
        <begin position="29"/>
        <end position="65"/>
    </location>
</feature>
<sequence length="89" mass="10197">MLGNRNHEFLRSKFIRSVQLANRIPVLTGNGEPGFLRDPKKEKEREERSEMEGVDGPDRAEDLTQGFGLYPKHNSICLGQALDYVEKYC</sequence>
<evidence type="ECO:0000256" key="1">
    <source>
        <dbReference type="SAM" id="MobiDB-lite"/>
    </source>
</evidence>
<feature type="compositionally biased region" description="Basic and acidic residues" evidence="1">
    <location>
        <begin position="35"/>
        <end position="62"/>
    </location>
</feature>
<protein>
    <submittedName>
        <fullName evidence="2">Uncharacterized protein</fullName>
    </submittedName>
</protein>
<comment type="caution">
    <text evidence="2">The sequence shown here is derived from an EMBL/GenBank/DDBJ whole genome shotgun (WGS) entry which is preliminary data.</text>
</comment>
<keyword evidence="3" id="KW-1185">Reference proteome</keyword>
<name>A0AAU9MKB2_9ASTR</name>
<organism evidence="2 3">
    <name type="scientific">Lactuca virosa</name>
    <dbReference type="NCBI Taxonomy" id="75947"/>
    <lineage>
        <taxon>Eukaryota</taxon>
        <taxon>Viridiplantae</taxon>
        <taxon>Streptophyta</taxon>
        <taxon>Embryophyta</taxon>
        <taxon>Tracheophyta</taxon>
        <taxon>Spermatophyta</taxon>
        <taxon>Magnoliopsida</taxon>
        <taxon>eudicotyledons</taxon>
        <taxon>Gunneridae</taxon>
        <taxon>Pentapetalae</taxon>
        <taxon>asterids</taxon>
        <taxon>campanulids</taxon>
        <taxon>Asterales</taxon>
        <taxon>Asteraceae</taxon>
        <taxon>Cichorioideae</taxon>
        <taxon>Cichorieae</taxon>
        <taxon>Lactucinae</taxon>
        <taxon>Lactuca</taxon>
    </lineage>
</organism>
<dbReference type="AlphaFoldDB" id="A0AAU9MKB2"/>
<evidence type="ECO:0000313" key="3">
    <source>
        <dbReference type="Proteomes" id="UP001157418"/>
    </source>
</evidence>
<dbReference type="EMBL" id="CAKMRJ010001112">
    <property type="protein sequence ID" value="CAH1422355.1"/>
    <property type="molecule type" value="Genomic_DNA"/>
</dbReference>
<accession>A0AAU9MKB2</accession>
<evidence type="ECO:0000313" key="2">
    <source>
        <dbReference type="EMBL" id="CAH1422355.1"/>
    </source>
</evidence>
<dbReference type="Proteomes" id="UP001157418">
    <property type="component" value="Unassembled WGS sequence"/>
</dbReference>
<proteinExistence type="predicted"/>